<evidence type="ECO:0000259" key="1">
    <source>
        <dbReference type="Pfam" id="PF24551"/>
    </source>
</evidence>
<comment type="caution">
    <text evidence="2">The sequence shown here is derived from an EMBL/GenBank/DDBJ whole genome shotgun (WGS) entry which is preliminary data.</text>
</comment>
<gene>
    <name evidence="2" type="ORF">GCM10012278_57240</name>
</gene>
<dbReference type="InterPro" id="IPR056934">
    <property type="entry name" value="SH3_Rv0428c"/>
</dbReference>
<reference evidence="2" key="1">
    <citation type="journal article" date="2014" name="Int. J. Syst. Evol. Microbiol.">
        <title>Complete genome sequence of Corynebacterium casei LMG S-19264T (=DSM 44701T), isolated from a smear-ripened cheese.</title>
        <authorList>
            <consortium name="US DOE Joint Genome Institute (JGI-PGF)"/>
            <person name="Walter F."/>
            <person name="Albersmeier A."/>
            <person name="Kalinowski J."/>
            <person name="Ruckert C."/>
        </authorList>
    </citation>
    <scope>NUCLEOTIDE SEQUENCE</scope>
    <source>
        <strain evidence="2">CGMCC 4.7430</strain>
    </source>
</reference>
<evidence type="ECO:0000313" key="2">
    <source>
        <dbReference type="EMBL" id="GGP11847.1"/>
    </source>
</evidence>
<dbReference type="AlphaFoldDB" id="A0A918A987"/>
<accession>A0A918A987</accession>
<organism evidence="2 3">
    <name type="scientific">Nonomuraea glycinis</name>
    <dbReference type="NCBI Taxonomy" id="2047744"/>
    <lineage>
        <taxon>Bacteria</taxon>
        <taxon>Bacillati</taxon>
        <taxon>Actinomycetota</taxon>
        <taxon>Actinomycetes</taxon>
        <taxon>Streptosporangiales</taxon>
        <taxon>Streptosporangiaceae</taxon>
        <taxon>Nonomuraea</taxon>
    </lineage>
</organism>
<evidence type="ECO:0000313" key="3">
    <source>
        <dbReference type="Proteomes" id="UP000660745"/>
    </source>
</evidence>
<name>A0A918A987_9ACTN</name>
<feature type="domain" description="Histone acetyltransferase Rv0428c-like SH3" evidence="1">
    <location>
        <begin position="13"/>
        <end position="64"/>
    </location>
</feature>
<dbReference type="EMBL" id="BMNK01000011">
    <property type="protein sequence ID" value="GGP11847.1"/>
    <property type="molecule type" value="Genomic_DNA"/>
</dbReference>
<proteinExistence type="predicted"/>
<dbReference type="Proteomes" id="UP000660745">
    <property type="component" value="Unassembled WGS sequence"/>
</dbReference>
<sequence>MAARLVITISAADVGARITTRRRVPGGFSDVVGTLESWDGGVLRIRRRDGTVAEISEESLVAGRVVPAAPPRPGRP</sequence>
<keyword evidence="3" id="KW-1185">Reference proteome</keyword>
<dbReference type="RefSeq" id="WP_189141827.1">
    <property type="nucleotide sequence ID" value="NZ_BMNK01000011.1"/>
</dbReference>
<reference evidence="2" key="2">
    <citation type="submission" date="2020-09" db="EMBL/GenBank/DDBJ databases">
        <authorList>
            <person name="Sun Q."/>
            <person name="Zhou Y."/>
        </authorList>
    </citation>
    <scope>NUCLEOTIDE SEQUENCE</scope>
    <source>
        <strain evidence="2">CGMCC 4.7430</strain>
    </source>
</reference>
<protein>
    <recommendedName>
        <fullName evidence="1">Histone acetyltransferase Rv0428c-like SH3 domain-containing protein</fullName>
    </recommendedName>
</protein>
<dbReference type="Pfam" id="PF24551">
    <property type="entry name" value="SH3_Rv0428c"/>
    <property type="match status" value="1"/>
</dbReference>